<dbReference type="SUPFAM" id="SSF53790">
    <property type="entry name" value="Tetrapyrrole methylase"/>
    <property type="match status" value="1"/>
</dbReference>
<gene>
    <name evidence="9" type="ORF">BZG01_04355</name>
</gene>
<dbReference type="Pfam" id="PF00590">
    <property type="entry name" value="TP_methylase"/>
    <property type="match status" value="1"/>
</dbReference>
<dbReference type="Gene3D" id="3.30.950.10">
    <property type="entry name" value="Methyltransferase, Cobalt-precorrin-4 Transmethylase, Domain 2"/>
    <property type="match status" value="1"/>
</dbReference>
<dbReference type="NCBIfam" id="TIGR01467">
    <property type="entry name" value="cobI_cbiL"/>
    <property type="match status" value="1"/>
</dbReference>
<feature type="domain" description="Tetrapyrrole methylase" evidence="8">
    <location>
        <begin position="6"/>
        <end position="212"/>
    </location>
</feature>
<dbReference type="InterPro" id="IPR006364">
    <property type="entry name" value="CobI/CbiL/CobIJ_dom"/>
</dbReference>
<dbReference type="InterPro" id="IPR000878">
    <property type="entry name" value="4pyrrol_Mease"/>
</dbReference>
<proteinExistence type="inferred from homology"/>
<dbReference type="PIRSF" id="PIRSF036427">
    <property type="entry name" value="Precrrn-2_mtase"/>
    <property type="match status" value="1"/>
</dbReference>
<comment type="similarity">
    <text evidence="2 7">Belongs to the precorrin methyltransferase family.</text>
</comment>
<keyword evidence="10" id="KW-1185">Reference proteome</keyword>
<dbReference type="UniPathway" id="UPA00148"/>
<evidence type="ECO:0000256" key="2">
    <source>
        <dbReference type="ARBA" id="ARBA00005879"/>
    </source>
</evidence>
<keyword evidence="6" id="KW-0949">S-adenosyl-L-methionine</keyword>
<evidence type="ECO:0000256" key="1">
    <source>
        <dbReference type="ARBA" id="ARBA00004953"/>
    </source>
</evidence>
<comment type="caution">
    <text evidence="9">The sequence shown here is derived from an EMBL/GenBank/DDBJ whole genome shotgun (WGS) entry which is preliminary data.</text>
</comment>
<dbReference type="InterPro" id="IPR014777">
    <property type="entry name" value="4pyrrole_Mease_sub1"/>
</dbReference>
<evidence type="ECO:0000313" key="10">
    <source>
        <dbReference type="Proteomes" id="UP000233618"/>
    </source>
</evidence>
<evidence type="ECO:0000256" key="6">
    <source>
        <dbReference type="ARBA" id="ARBA00022691"/>
    </source>
</evidence>
<comment type="pathway">
    <text evidence="1">Cofactor biosynthesis; adenosylcobalamin biosynthesis.</text>
</comment>
<dbReference type="GO" id="GO:0009236">
    <property type="term" value="P:cobalamin biosynthetic process"/>
    <property type="evidence" value="ECO:0007669"/>
    <property type="project" value="UniProtKB-UniRule"/>
</dbReference>
<keyword evidence="3" id="KW-0169">Cobalamin biosynthesis</keyword>
<evidence type="ECO:0000256" key="3">
    <source>
        <dbReference type="ARBA" id="ARBA00022573"/>
    </source>
</evidence>
<dbReference type="InterPro" id="IPR014776">
    <property type="entry name" value="4pyrrole_Mease_sub2"/>
</dbReference>
<evidence type="ECO:0000259" key="8">
    <source>
        <dbReference type="Pfam" id="PF00590"/>
    </source>
</evidence>
<organism evidence="9 10">
    <name type="scientific">Labilibaculum manganireducens</name>
    <dbReference type="NCBI Taxonomy" id="1940525"/>
    <lineage>
        <taxon>Bacteria</taxon>
        <taxon>Pseudomonadati</taxon>
        <taxon>Bacteroidota</taxon>
        <taxon>Bacteroidia</taxon>
        <taxon>Marinilabiliales</taxon>
        <taxon>Marinifilaceae</taxon>
        <taxon>Labilibaculum</taxon>
    </lineage>
</organism>
<dbReference type="CDD" id="cd11645">
    <property type="entry name" value="Precorrin_2_C20_MT"/>
    <property type="match status" value="1"/>
</dbReference>
<dbReference type="GO" id="GO:0032259">
    <property type="term" value="P:methylation"/>
    <property type="evidence" value="ECO:0007669"/>
    <property type="project" value="UniProtKB-KW"/>
</dbReference>
<dbReference type="PANTHER" id="PTHR43467:SF2">
    <property type="entry name" value="COBALT-PRECORRIN-2 C(20)-METHYLTRANSFERASE"/>
    <property type="match status" value="1"/>
</dbReference>
<dbReference type="GO" id="GO:0030788">
    <property type="term" value="F:precorrin-2 C20-methyltransferase activity"/>
    <property type="evidence" value="ECO:0007669"/>
    <property type="project" value="InterPro"/>
</dbReference>
<dbReference type="Proteomes" id="UP000233618">
    <property type="component" value="Unassembled WGS sequence"/>
</dbReference>
<name>A0A2N3IE37_9BACT</name>
<dbReference type="PANTHER" id="PTHR43467">
    <property type="entry name" value="COBALT-PRECORRIN-2 C(20)-METHYLTRANSFERASE"/>
    <property type="match status" value="1"/>
</dbReference>
<sequence length="236" mass="26528">MSERGKVFGVALGPGDPELITVKALNCLKKSEKIYFPATQSSKGNQDSFSLVILKQLDVEENKFVPITVPMSKDRSAAEKAYADLFLKVQKDVKEGKQVAVVSEGDISFFSTFSYLLEDFRKNSVDFEMIPGVPAFILGGSAGKLALATQNDKLLIAPDIENEEELKSLLEQNQTVVLMKLSMVRDWIKVFIQNSDLKFFYGEYLGTQKQFTCTDMESLKDRKIPYFAILIFYGNK</sequence>
<evidence type="ECO:0000256" key="7">
    <source>
        <dbReference type="PIRNR" id="PIRNR036427"/>
    </source>
</evidence>
<dbReference type="AlphaFoldDB" id="A0A2N3IE37"/>
<evidence type="ECO:0000313" key="9">
    <source>
        <dbReference type="EMBL" id="PKQ68545.1"/>
    </source>
</evidence>
<keyword evidence="4 9" id="KW-0489">Methyltransferase</keyword>
<keyword evidence="5 9" id="KW-0808">Transferase</keyword>
<protein>
    <submittedName>
        <fullName evidence="9">Precorrin-2 C(20)-methyltransferase</fullName>
    </submittedName>
</protein>
<evidence type="ECO:0000256" key="5">
    <source>
        <dbReference type="ARBA" id="ARBA00022679"/>
    </source>
</evidence>
<dbReference type="EMBL" id="MVDE01000004">
    <property type="protein sequence ID" value="PKQ68545.1"/>
    <property type="molecule type" value="Genomic_DNA"/>
</dbReference>
<accession>A0A2N3IE37</accession>
<dbReference type="InterPro" id="IPR012382">
    <property type="entry name" value="CobI/CbiL"/>
</dbReference>
<dbReference type="InterPro" id="IPR035996">
    <property type="entry name" value="4pyrrol_Methylase_sf"/>
</dbReference>
<reference evidence="9 10" key="1">
    <citation type="journal article" date="2017" name="Front. Microbiol.">
        <title>Labilibaculum manganireducens gen. nov., sp. nov. and Labilibaculum filiforme sp. nov., Novel Bacteroidetes Isolated from Subsurface Sediments of the Baltic Sea.</title>
        <authorList>
            <person name="Vandieken V."/>
            <person name="Marshall I.P."/>
            <person name="Niemann H."/>
            <person name="Engelen B."/>
            <person name="Cypionka H."/>
        </authorList>
    </citation>
    <scope>NUCLEOTIDE SEQUENCE [LARGE SCALE GENOMIC DNA]</scope>
    <source>
        <strain evidence="9 10">59.10-2M</strain>
    </source>
</reference>
<evidence type="ECO:0000256" key="4">
    <source>
        <dbReference type="ARBA" id="ARBA00022603"/>
    </source>
</evidence>
<dbReference type="Gene3D" id="3.40.1010.10">
    <property type="entry name" value="Cobalt-precorrin-4 Transmethylase, Domain 1"/>
    <property type="match status" value="1"/>
</dbReference>